<feature type="region of interest" description="Disordered" evidence="1">
    <location>
        <begin position="152"/>
        <end position="184"/>
    </location>
</feature>
<dbReference type="AlphaFoldDB" id="A0A1H4L8Y0"/>
<evidence type="ECO:0000256" key="2">
    <source>
        <dbReference type="SAM" id="SignalP"/>
    </source>
</evidence>
<evidence type="ECO:0000256" key="1">
    <source>
        <dbReference type="SAM" id="MobiDB-lite"/>
    </source>
</evidence>
<dbReference type="Proteomes" id="UP000198742">
    <property type="component" value="Unassembled WGS sequence"/>
</dbReference>
<reference evidence="4" key="1">
    <citation type="submission" date="2016-10" db="EMBL/GenBank/DDBJ databases">
        <authorList>
            <person name="Varghese N."/>
            <person name="Submissions S."/>
        </authorList>
    </citation>
    <scope>NUCLEOTIDE SEQUENCE [LARGE SCALE GENOMIC DNA]</scope>
    <source>
        <strain evidence="4">DSM 22017</strain>
    </source>
</reference>
<accession>A0A1H4L8Y0</accession>
<dbReference type="RefSeq" id="WP_139306464.1">
    <property type="nucleotide sequence ID" value="NZ_FNRT01000002.1"/>
</dbReference>
<sequence length="225" mass="23610">MSSKLTVHEPMRPTRRTMVRSAAWSVPVVAVAATAPAYAASCGNAETLSWSNYTDGTVFSSAMFGSTKLTLSQSGNLGSDSGKVLYQDEGGVNPALRFYPTNGVDGSSITVTLTFSRAVKNLSFTILDIDNANNGNGSTAWRDRIAVTGTPSSVSVGSRIQGAGTENSPYRSSGTTQIDNSDPDGNVTLTWNGPLTSVTYRYFQIGAPTGTPHTGLSNISFTTIC</sequence>
<organism evidence="3 4">
    <name type="scientific">Nocardioides exalbidus</name>
    <dbReference type="NCBI Taxonomy" id="402596"/>
    <lineage>
        <taxon>Bacteria</taxon>
        <taxon>Bacillati</taxon>
        <taxon>Actinomycetota</taxon>
        <taxon>Actinomycetes</taxon>
        <taxon>Propionibacteriales</taxon>
        <taxon>Nocardioidaceae</taxon>
        <taxon>Nocardioides</taxon>
    </lineage>
</organism>
<feature type="signal peptide" evidence="2">
    <location>
        <begin position="1"/>
        <end position="39"/>
    </location>
</feature>
<protein>
    <submittedName>
        <fullName evidence="3">Uncharacterized protein</fullName>
    </submittedName>
</protein>
<dbReference type="PROSITE" id="PS51318">
    <property type="entry name" value="TAT"/>
    <property type="match status" value="1"/>
</dbReference>
<dbReference type="InterPro" id="IPR006311">
    <property type="entry name" value="TAT_signal"/>
</dbReference>
<proteinExistence type="predicted"/>
<feature type="compositionally biased region" description="Polar residues" evidence="1">
    <location>
        <begin position="164"/>
        <end position="180"/>
    </location>
</feature>
<keyword evidence="2" id="KW-0732">Signal</keyword>
<gene>
    <name evidence="3" type="ORF">SAMN04489844_0810</name>
</gene>
<dbReference type="EMBL" id="FNRT01000002">
    <property type="protein sequence ID" value="SEB67153.1"/>
    <property type="molecule type" value="Genomic_DNA"/>
</dbReference>
<keyword evidence="4" id="KW-1185">Reference proteome</keyword>
<dbReference type="STRING" id="402596.SAMN04489844_0810"/>
<evidence type="ECO:0000313" key="4">
    <source>
        <dbReference type="Proteomes" id="UP000198742"/>
    </source>
</evidence>
<dbReference type="OrthoDB" id="3783351at2"/>
<name>A0A1H4L8Y0_9ACTN</name>
<feature type="chain" id="PRO_5039339647" evidence="2">
    <location>
        <begin position="40"/>
        <end position="225"/>
    </location>
</feature>
<evidence type="ECO:0000313" key="3">
    <source>
        <dbReference type="EMBL" id="SEB67153.1"/>
    </source>
</evidence>